<evidence type="ECO:0000313" key="17">
    <source>
        <dbReference type="Proteomes" id="UP000224915"/>
    </source>
</evidence>
<evidence type="ECO:0000256" key="5">
    <source>
        <dbReference type="ARBA" id="ARBA00015611"/>
    </source>
</evidence>
<keyword evidence="8" id="KW-0479">Metal-binding</keyword>
<dbReference type="Pfam" id="PF17900">
    <property type="entry name" value="Peptidase_M1_N"/>
    <property type="match status" value="1"/>
</dbReference>
<dbReference type="GO" id="GO:0070006">
    <property type="term" value="F:metalloaminopeptidase activity"/>
    <property type="evidence" value="ECO:0007669"/>
    <property type="project" value="TreeGrafter"/>
</dbReference>
<accession>A0A2A9CWC8</accession>
<keyword evidence="11" id="KW-0482">Metalloprotease</keyword>
<dbReference type="GO" id="GO:0006508">
    <property type="term" value="P:proteolysis"/>
    <property type="evidence" value="ECO:0007669"/>
    <property type="project" value="UniProtKB-KW"/>
</dbReference>
<sequence>MAKSHGNGDPYTPDAGSDVFEVEMYDLTLDYKVATNRLAGEAMLAIIMLREESHIELDLAGLAVSAVRVNGHKASYSHKHARLRVKLARAMVAGTHLVVEVDYAGKPAPRKSRWGRIGFEELTDGALVASQPTGAPTWFPCNDHPARKSRYRMAITTEKAYHVVANGIPAGHTDHGGRRTWRFYQDIPAATYLATVQIGRYREEQVDLGGIPGALIYPPHLRRRVKHDFGRLGEMMALFEDAFGPYPLAKYVAVITDDDLEIPIEAQGMATFGANHADGHHGSDRLIAHELAHQWFGNSVTPKQWRHIWLNEGFACYSEWMWSQASGAESTDALAEHYHKRLAGLPQDILVGDPGAVDMFDDRIYKRGALTVHALRRTVGEKTFRALVRSWTHEMRHGVADTEEFIAHAERIAGRSLRPLFQAWLFQTRLPALP</sequence>
<keyword evidence="17" id="KW-1185">Reference proteome</keyword>
<evidence type="ECO:0000256" key="8">
    <source>
        <dbReference type="ARBA" id="ARBA00022723"/>
    </source>
</evidence>
<dbReference type="EC" id="3.4.11.2" evidence="4"/>
<evidence type="ECO:0000259" key="14">
    <source>
        <dbReference type="Pfam" id="PF01433"/>
    </source>
</evidence>
<evidence type="ECO:0000256" key="4">
    <source>
        <dbReference type="ARBA" id="ARBA00012564"/>
    </source>
</evidence>
<dbReference type="PANTHER" id="PTHR11533">
    <property type="entry name" value="PROTEASE M1 ZINC METALLOPROTEASE"/>
    <property type="match status" value="1"/>
</dbReference>
<dbReference type="GO" id="GO:0016285">
    <property type="term" value="F:alanyl aminopeptidase activity"/>
    <property type="evidence" value="ECO:0007669"/>
    <property type="project" value="UniProtKB-EC"/>
</dbReference>
<keyword evidence="6" id="KW-0031">Aminopeptidase</keyword>
<dbReference type="OrthoDB" id="100605at2"/>
<dbReference type="PRINTS" id="PR00756">
    <property type="entry name" value="ALADIPTASE"/>
</dbReference>
<reference evidence="16 17" key="1">
    <citation type="submission" date="2017-10" db="EMBL/GenBank/DDBJ databases">
        <title>Sequencing the genomes of 1000 actinobacteria strains.</title>
        <authorList>
            <person name="Klenk H.-P."/>
        </authorList>
    </citation>
    <scope>NUCLEOTIDE SEQUENCE [LARGE SCALE GENOMIC DNA]</scope>
    <source>
        <strain evidence="16 17">DSM 21801</strain>
    </source>
</reference>
<evidence type="ECO:0000256" key="9">
    <source>
        <dbReference type="ARBA" id="ARBA00022801"/>
    </source>
</evidence>
<dbReference type="PANTHER" id="PTHR11533:SF174">
    <property type="entry name" value="PUROMYCIN-SENSITIVE AMINOPEPTIDASE-RELATED"/>
    <property type="match status" value="1"/>
</dbReference>
<dbReference type="GO" id="GO:0005737">
    <property type="term" value="C:cytoplasm"/>
    <property type="evidence" value="ECO:0007669"/>
    <property type="project" value="TreeGrafter"/>
</dbReference>
<dbReference type="Gene3D" id="2.60.40.1730">
    <property type="entry name" value="tricorn interacting facor f3 domain"/>
    <property type="match status" value="1"/>
</dbReference>
<evidence type="ECO:0000256" key="7">
    <source>
        <dbReference type="ARBA" id="ARBA00022670"/>
    </source>
</evidence>
<dbReference type="InterPro" id="IPR045357">
    <property type="entry name" value="Aminopeptidase_N-like_N"/>
</dbReference>
<evidence type="ECO:0000256" key="3">
    <source>
        <dbReference type="ARBA" id="ARBA00010136"/>
    </source>
</evidence>
<comment type="caution">
    <text evidence="16">The sequence shown here is derived from an EMBL/GenBank/DDBJ whole genome shotgun (WGS) entry which is preliminary data.</text>
</comment>
<evidence type="ECO:0000256" key="12">
    <source>
        <dbReference type="ARBA" id="ARBA00029811"/>
    </source>
</evidence>
<dbReference type="InterPro" id="IPR042097">
    <property type="entry name" value="Aminopeptidase_N-like_N_sf"/>
</dbReference>
<dbReference type="Gene3D" id="1.10.390.10">
    <property type="entry name" value="Neutral Protease Domain 2"/>
    <property type="match status" value="1"/>
</dbReference>
<dbReference type="SUPFAM" id="SSF55486">
    <property type="entry name" value="Metalloproteases ('zincins'), catalytic domain"/>
    <property type="match status" value="1"/>
</dbReference>
<keyword evidence="9" id="KW-0378">Hydrolase</keyword>
<comment type="catalytic activity">
    <reaction evidence="1">
        <text>Release of an N-terminal amino acid, Xaa-|-Yaa- from a peptide, amide or arylamide. Xaa is preferably Ala, but may be most amino acids including Pro (slow action). When a terminal hydrophobic residue is followed by a prolyl residue, the two may be released as an intact Xaa-Pro dipeptide.</text>
        <dbReference type="EC" id="3.4.11.2"/>
    </reaction>
</comment>
<evidence type="ECO:0000259" key="15">
    <source>
        <dbReference type="Pfam" id="PF17900"/>
    </source>
</evidence>
<protein>
    <recommendedName>
        <fullName evidence="5">Aminopeptidase N</fullName>
        <ecNumber evidence="4">3.4.11.2</ecNumber>
    </recommendedName>
    <alternativeName>
        <fullName evidence="12">Alanine aminopeptidase</fullName>
    </alternativeName>
    <alternativeName>
        <fullName evidence="13">Lysyl aminopeptidase</fullName>
    </alternativeName>
</protein>
<feature type="domain" description="Peptidase M1 membrane alanine aminopeptidase" evidence="14">
    <location>
        <begin position="234"/>
        <end position="424"/>
    </location>
</feature>
<dbReference type="GO" id="GO:0008270">
    <property type="term" value="F:zinc ion binding"/>
    <property type="evidence" value="ECO:0007669"/>
    <property type="project" value="InterPro"/>
</dbReference>
<dbReference type="GO" id="GO:0042277">
    <property type="term" value="F:peptide binding"/>
    <property type="evidence" value="ECO:0007669"/>
    <property type="project" value="TreeGrafter"/>
</dbReference>
<comment type="similarity">
    <text evidence="3">Belongs to the peptidase M1 family.</text>
</comment>
<dbReference type="InterPro" id="IPR050344">
    <property type="entry name" value="Peptidase_M1_aminopeptidases"/>
</dbReference>
<dbReference type="GO" id="GO:0016020">
    <property type="term" value="C:membrane"/>
    <property type="evidence" value="ECO:0007669"/>
    <property type="project" value="TreeGrafter"/>
</dbReference>
<dbReference type="EMBL" id="PDJD01000001">
    <property type="protein sequence ID" value="PFG18738.1"/>
    <property type="molecule type" value="Genomic_DNA"/>
</dbReference>
<evidence type="ECO:0000256" key="13">
    <source>
        <dbReference type="ARBA" id="ARBA00031533"/>
    </source>
</evidence>
<evidence type="ECO:0000256" key="1">
    <source>
        <dbReference type="ARBA" id="ARBA00000098"/>
    </source>
</evidence>
<dbReference type="InterPro" id="IPR001930">
    <property type="entry name" value="Peptidase_M1"/>
</dbReference>
<evidence type="ECO:0000313" key="16">
    <source>
        <dbReference type="EMBL" id="PFG18738.1"/>
    </source>
</evidence>
<dbReference type="Proteomes" id="UP000224915">
    <property type="component" value="Unassembled WGS sequence"/>
</dbReference>
<dbReference type="InterPro" id="IPR027268">
    <property type="entry name" value="Peptidase_M4/M1_CTD_sf"/>
</dbReference>
<dbReference type="RefSeq" id="WP_098467979.1">
    <property type="nucleotide sequence ID" value="NZ_PDJD01000001.1"/>
</dbReference>
<dbReference type="CDD" id="cd09603">
    <property type="entry name" value="M1_APN_like"/>
    <property type="match status" value="1"/>
</dbReference>
<proteinExistence type="inferred from homology"/>
<evidence type="ECO:0000256" key="6">
    <source>
        <dbReference type="ARBA" id="ARBA00022438"/>
    </source>
</evidence>
<evidence type="ECO:0000256" key="11">
    <source>
        <dbReference type="ARBA" id="ARBA00023049"/>
    </source>
</evidence>
<organism evidence="16 17">
    <name type="scientific">Serinibacter salmoneus</name>
    <dbReference type="NCBI Taxonomy" id="556530"/>
    <lineage>
        <taxon>Bacteria</taxon>
        <taxon>Bacillati</taxon>
        <taxon>Actinomycetota</taxon>
        <taxon>Actinomycetes</taxon>
        <taxon>Micrococcales</taxon>
        <taxon>Beutenbergiaceae</taxon>
        <taxon>Serinibacter</taxon>
    </lineage>
</organism>
<dbReference type="InterPro" id="IPR014782">
    <property type="entry name" value="Peptidase_M1_dom"/>
</dbReference>
<gene>
    <name evidence="16" type="ORF">ATL40_0281</name>
</gene>
<evidence type="ECO:0000256" key="10">
    <source>
        <dbReference type="ARBA" id="ARBA00022833"/>
    </source>
</evidence>
<dbReference type="Pfam" id="PF01433">
    <property type="entry name" value="Peptidase_M1"/>
    <property type="match status" value="1"/>
</dbReference>
<dbReference type="SUPFAM" id="SSF63737">
    <property type="entry name" value="Leukotriene A4 hydrolase N-terminal domain"/>
    <property type="match status" value="1"/>
</dbReference>
<dbReference type="GO" id="GO:0043171">
    <property type="term" value="P:peptide catabolic process"/>
    <property type="evidence" value="ECO:0007669"/>
    <property type="project" value="TreeGrafter"/>
</dbReference>
<comment type="cofactor">
    <cofactor evidence="2">
        <name>Zn(2+)</name>
        <dbReference type="ChEBI" id="CHEBI:29105"/>
    </cofactor>
</comment>
<feature type="domain" description="Aminopeptidase N-like N-terminal" evidence="15">
    <location>
        <begin position="23"/>
        <end position="193"/>
    </location>
</feature>
<keyword evidence="10" id="KW-0862">Zinc</keyword>
<dbReference type="GO" id="GO:0005615">
    <property type="term" value="C:extracellular space"/>
    <property type="evidence" value="ECO:0007669"/>
    <property type="project" value="TreeGrafter"/>
</dbReference>
<dbReference type="AlphaFoldDB" id="A0A2A9CWC8"/>
<evidence type="ECO:0000256" key="2">
    <source>
        <dbReference type="ARBA" id="ARBA00001947"/>
    </source>
</evidence>
<keyword evidence="7" id="KW-0645">Protease</keyword>
<name>A0A2A9CWC8_9MICO</name>